<evidence type="ECO:0000259" key="7">
    <source>
        <dbReference type="Pfam" id="PF00150"/>
    </source>
</evidence>
<evidence type="ECO:0000313" key="8">
    <source>
        <dbReference type="EMBL" id="EGS22494.1"/>
    </source>
</evidence>
<dbReference type="STRING" id="759272.G0S3B1"/>
<dbReference type="PANTHER" id="PTHR34142">
    <property type="entry name" value="ENDO-BETA-1,4-GLUCANASE A"/>
    <property type="match status" value="1"/>
</dbReference>
<dbReference type="InterPro" id="IPR017853">
    <property type="entry name" value="GH"/>
</dbReference>
<keyword evidence="5 6" id="KW-0326">Glycosidase</keyword>
<evidence type="ECO:0000313" key="9">
    <source>
        <dbReference type="Proteomes" id="UP000008066"/>
    </source>
</evidence>
<dbReference type="SMR" id="G0S3B1"/>
<dbReference type="GO" id="GO:0008810">
    <property type="term" value="F:cellulase activity"/>
    <property type="evidence" value="ECO:0007669"/>
    <property type="project" value="UniProtKB-EC"/>
</dbReference>
<dbReference type="Pfam" id="PF00150">
    <property type="entry name" value="Cellulase"/>
    <property type="match status" value="1"/>
</dbReference>
<protein>
    <recommendedName>
        <fullName evidence="3">cellulase</fullName>
        <ecNumber evidence="3">3.2.1.4</ecNumber>
    </recommendedName>
</protein>
<name>G0S3B1_CHATD</name>
<organism evidence="9">
    <name type="scientific">Chaetomium thermophilum (strain DSM 1495 / CBS 144.50 / IMI 039719)</name>
    <name type="common">Thermochaetoides thermophila</name>
    <dbReference type="NCBI Taxonomy" id="759272"/>
    <lineage>
        <taxon>Eukaryota</taxon>
        <taxon>Fungi</taxon>
        <taxon>Dikarya</taxon>
        <taxon>Ascomycota</taxon>
        <taxon>Pezizomycotina</taxon>
        <taxon>Sordariomycetes</taxon>
        <taxon>Sordariomycetidae</taxon>
        <taxon>Sordariales</taxon>
        <taxon>Chaetomiaceae</taxon>
        <taxon>Thermochaetoides</taxon>
    </lineage>
</organism>
<dbReference type="HOGENOM" id="CLU_029718_0_2_1"/>
<dbReference type="OMA" id="YAMIVPH"/>
<evidence type="ECO:0000256" key="6">
    <source>
        <dbReference type="RuleBase" id="RU361153"/>
    </source>
</evidence>
<dbReference type="PANTHER" id="PTHR34142:SF1">
    <property type="entry name" value="GLYCOSIDE HYDROLASE FAMILY 5 DOMAIN-CONTAINING PROTEIN"/>
    <property type="match status" value="1"/>
</dbReference>
<reference evidence="8 9" key="1">
    <citation type="journal article" date="2011" name="Cell">
        <title>Insight into structure and assembly of the nuclear pore complex by utilizing the genome of a eukaryotic thermophile.</title>
        <authorList>
            <person name="Amlacher S."/>
            <person name="Sarges P."/>
            <person name="Flemming D."/>
            <person name="van Noort V."/>
            <person name="Kunze R."/>
            <person name="Devos D.P."/>
            <person name="Arumugam M."/>
            <person name="Bork P."/>
            <person name="Hurt E."/>
        </authorList>
    </citation>
    <scope>NUCLEOTIDE SEQUENCE [LARGE SCALE GENOMIC DNA]</scope>
    <source>
        <strain evidence="9">DSM 1495 / CBS 144.50 / IMI 039719</strain>
    </source>
</reference>
<comment type="catalytic activity">
    <reaction evidence="1">
        <text>Endohydrolysis of (1-&gt;4)-beta-D-glucosidic linkages in cellulose, lichenin and cereal beta-D-glucans.</text>
        <dbReference type="EC" id="3.2.1.4"/>
    </reaction>
</comment>
<gene>
    <name evidence="8" type="ORF">CTHT_0020380</name>
</gene>
<dbReference type="eggNOG" id="ENOG502QXN4">
    <property type="taxonomic scope" value="Eukaryota"/>
</dbReference>
<keyword evidence="4 6" id="KW-0378">Hydrolase</keyword>
<dbReference type="RefSeq" id="XP_006692513.1">
    <property type="nucleotide sequence ID" value="XM_006692450.1"/>
</dbReference>
<dbReference type="Proteomes" id="UP000008066">
    <property type="component" value="Unassembled WGS sequence"/>
</dbReference>
<accession>G0S3B1</accession>
<evidence type="ECO:0000256" key="5">
    <source>
        <dbReference type="ARBA" id="ARBA00023295"/>
    </source>
</evidence>
<comment type="similarity">
    <text evidence="2 6">Belongs to the glycosyl hydrolase 5 (cellulase A) family.</text>
</comment>
<evidence type="ECO:0000256" key="2">
    <source>
        <dbReference type="ARBA" id="ARBA00005641"/>
    </source>
</evidence>
<dbReference type="KEGG" id="cthr:CTHT_0020380"/>
<dbReference type="SUPFAM" id="SSF51445">
    <property type="entry name" value="(Trans)glycosidases"/>
    <property type="match status" value="1"/>
</dbReference>
<feature type="domain" description="Glycoside hydrolase family 5" evidence="7">
    <location>
        <begin position="43"/>
        <end position="250"/>
    </location>
</feature>
<evidence type="ECO:0000256" key="1">
    <source>
        <dbReference type="ARBA" id="ARBA00000966"/>
    </source>
</evidence>
<dbReference type="OrthoDB" id="5823761at2759"/>
<dbReference type="EMBL" id="GL988040">
    <property type="protein sequence ID" value="EGS22494.1"/>
    <property type="molecule type" value="Genomic_DNA"/>
</dbReference>
<dbReference type="GO" id="GO:0009251">
    <property type="term" value="P:glucan catabolic process"/>
    <property type="evidence" value="ECO:0007669"/>
    <property type="project" value="TreeGrafter"/>
</dbReference>
<proteinExistence type="inferred from homology"/>
<dbReference type="Gene3D" id="3.20.20.80">
    <property type="entry name" value="Glycosidases"/>
    <property type="match status" value="1"/>
</dbReference>
<dbReference type="InterPro" id="IPR001547">
    <property type="entry name" value="Glyco_hydro_5"/>
</dbReference>
<dbReference type="AlphaFoldDB" id="G0S3B1"/>
<evidence type="ECO:0000256" key="3">
    <source>
        <dbReference type="ARBA" id="ARBA00012601"/>
    </source>
</evidence>
<evidence type="ECO:0000256" key="4">
    <source>
        <dbReference type="ARBA" id="ARBA00022801"/>
    </source>
</evidence>
<sequence length="251" mass="27510">MKFLNFRLGAEAAVSALAAPAGDALTTFRTQKRAPKFQFVGINEDGAEFGKDTLPGQLGRYYIWPSKYSIDTLIGRGMNIFRIPFMIYRLVPNRLNGPIDSTYAQGLIDIVNHITSKGAYAVLDPHNFGVVDDRSQLFADNDKVIFNTNNEYHDMDNQLVLPLNQAAIDGIRAAGATLQLIFVEGNSWTGAWTWVSTGNGATPLNPNDPAAPDGSKIIYEMHQYLDTDVSGTSDNCVSSTIGEQRLREATS</sequence>
<dbReference type="GeneID" id="18256076"/>
<dbReference type="EC" id="3.2.1.4" evidence="3"/>
<keyword evidence="9" id="KW-1185">Reference proteome</keyword>